<gene>
    <name evidence="1" type="ORF">HAX54_041632</name>
</gene>
<feature type="non-terminal residue" evidence="1">
    <location>
        <position position="51"/>
    </location>
</feature>
<accession>A0ABS8W074</accession>
<dbReference type="Proteomes" id="UP000823775">
    <property type="component" value="Unassembled WGS sequence"/>
</dbReference>
<evidence type="ECO:0000313" key="1">
    <source>
        <dbReference type="EMBL" id="MCE2054913.1"/>
    </source>
</evidence>
<dbReference type="EMBL" id="JACEIK010006015">
    <property type="protein sequence ID" value="MCE2054913.1"/>
    <property type="molecule type" value="Genomic_DNA"/>
</dbReference>
<comment type="caution">
    <text evidence="1">The sequence shown here is derived from an EMBL/GenBank/DDBJ whole genome shotgun (WGS) entry which is preliminary data.</text>
</comment>
<protein>
    <submittedName>
        <fullName evidence="1">Uncharacterized protein</fullName>
    </submittedName>
</protein>
<organism evidence="1 2">
    <name type="scientific">Datura stramonium</name>
    <name type="common">Jimsonweed</name>
    <name type="synonym">Common thornapple</name>
    <dbReference type="NCBI Taxonomy" id="4076"/>
    <lineage>
        <taxon>Eukaryota</taxon>
        <taxon>Viridiplantae</taxon>
        <taxon>Streptophyta</taxon>
        <taxon>Embryophyta</taxon>
        <taxon>Tracheophyta</taxon>
        <taxon>Spermatophyta</taxon>
        <taxon>Magnoliopsida</taxon>
        <taxon>eudicotyledons</taxon>
        <taxon>Gunneridae</taxon>
        <taxon>Pentapetalae</taxon>
        <taxon>asterids</taxon>
        <taxon>lamiids</taxon>
        <taxon>Solanales</taxon>
        <taxon>Solanaceae</taxon>
        <taxon>Solanoideae</taxon>
        <taxon>Datureae</taxon>
        <taxon>Datura</taxon>
    </lineage>
</organism>
<reference evidence="1 2" key="1">
    <citation type="journal article" date="2021" name="BMC Genomics">
        <title>Datura genome reveals duplications of psychoactive alkaloid biosynthetic genes and high mutation rate following tissue culture.</title>
        <authorList>
            <person name="Rajewski A."/>
            <person name="Carter-House D."/>
            <person name="Stajich J."/>
            <person name="Litt A."/>
        </authorList>
    </citation>
    <scope>NUCLEOTIDE SEQUENCE [LARGE SCALE GENOMIC DNA]</scope>
    <source>
        <strain evidence="1">AR-01</strain>
    </source>
</reference>
<keyword evidence="2" id="KW-1185">Reference proteome</keyword>
<sequence length="51" mass="5864">MVVPHQERRTEANILDLTLMELLNSELGDIGTSWWPVKVWQTQTTNNVIGK</sequence>
<name>A0ABS8W074_DATST</name>
<proteinExistence type="predicted"/>
<evidence type="ECO:0000313" key="2">
    <source>
        <dbReference type="Proteomes" id="UP000823775"/>
    </source>
</evidence>